<gene>
    <name evidence="7" type="ORF">FRZ67_04745</name>
</gene>
<sequence>MAYLLFAIMKFGIDFPVGTLMDALQWILVLGFFFRQKTEKNWKIFKGPVSVMILIWLLYNFIEVANPSAESRLAWVYTVRTVGVVMLMYFIFMFHIRTVIFIRFILKMWILLTLFAALYGLKQEYIGFSAGEEAYLHSDPNIMSLLFIDEHWRKFSIFSDPVAFSYNMAVSSLLCMALMTGAIKAWKKILLGVFIFIFLWSMLSSGTRGAYVLVPATLILFAVLKYNKQILLFSVGAGVFITVMIFIPTSNPTLYRFQSAFKPSDDASFNVRKANQKMIQPYILSHPLGGGLGATGAWGQRFAPNSFLAHFPPDSGYVRVAVEMGWVGLLLFCILMFIILKTGIKNYYRIRDPELKAYCLAMVLIVFAFNLGNYPQEALVQFPSNIYFYLVVALINITYRLDIEKNGPVYGGI</sequence>
<dbReference type="Proteomes" id="UP000321533">
    <property type="component" value="Chromosome"/>
</dbReference>
<dbReference type="AlphaFoldDB" id="A0A5B8VEY8"/>
<evidence type="ECO:0000256" key="4">
    <source>
        <dbReference type="ARBA" id="ARBA00023136"/>
    </source>
</evidence>
<feature type="transmembrane region" description="Helical" evidence="5">
    <location>
        <begin position="186"/>
        <end position="203"/>
    </location>
</feature>
<feature type="transmembrane region" description="Helical" evidence="5">
    <location>
        <begin position="15"/>
        <end position="33"/>
    </location>
</feature>
<evidence type="ECO:0000259" key="6">
    <source>
        <dbReference type="Pfam" id="PF04932"/>
    </source>
</evidence>
<dbReference type="InterPro" id="IPR051533">
    <property type="entry name" value="WaaL-like"/>
</dbReference>
<dbReference type="GO" id="GO:0016020">
    <property type="term" value="C:membrane"/>
    <property type="evidence" value="ECO:0007669"/>
    <property type="project" value="UniProtKB-SubCell"/>
</dbReference>
<accession>A0A5B8VEY8</accession>
<protein>
    <submittedName>
        <fullName evidence="7">O-antigen ligase family protein</fullName>
    </submittedName>
</protein>
<proteinExistence type="predicted"/>
<dbReference type="InterPro" id="IPR007016">
    <property type="entry name" value="O-antigen_ligase-rel_domated"/>
</dbReference>
<feature type="transmembrane region" description="Helical" evidence="5">
    <location>
        <begin position="355"/>
        <end position="374"/>
    </location>
</feature>
<dbReference type="GO" id="GO:0016874">
    <property type="term" value="F:ligase activity"/>
    <property type="evidence" value="ECO:0007669"/>
    <property type="project" value="UniProtKB-KW"/>
</dbReference>
<dbReference type="Pfam" id="PF04932">
    <property type="entry name" value="Wzy_C"/>
    <property type="match status" value="1"/>
</dbReference>
<keyword evidence="2 5" id="KW-0812">Transmembrane</keyword>
<feature type="transmembrane region" description="Helical" evidence="5">
    <location>
        <begin position="74"/>
        <end position="92"/>
    </location>
</feature>
<dbReference type="PANTHER" id="PTHR37422">
    <property type="entry name" value="TEICHURONIC ACID BIOSYNTHESIS PROTEIN TUAE"/>
    <property type="match status" value="1"/>
</dbReference>
<comment type="subcellular location">
    <subcellularLocation>
        <location evidence="1">Membrane</location>
        <topology evidence="1">Multi-pass membrane protein</topology>
    </subcellularLocation>
</comment>
<feature type="transmembrane region" description="Helical" evidence="5">
    <location>
        <begin position="104"/>
        <end position="121"/>
    </location>
</feature>
<reference evidence="7 8" key="1">
    <citation type="journal article" date="2016" name="Int. J. Syst. Evol. Microbiol.">
        <title>Panacibacter ginsenosidivorans gen. nov., sp. nov., with ginsenoside converting activity isolated from soil of a ginseng field.</title>
        <authorList>
            <person name="Siddiqi M.Z."/>
            <person name="Muhammad Shafi S."/>
            <person name="Choi K.D."/>
            <person name="Im W.T."/>
        </authorList>
    </citation>
    <scope>NUCLEOTIDE SEQUENCE [LARGE SCALE GENOMIC DNA]</scope>
    <source>
        <strain evidence="7 8">Gsoil1550</strain>
    </source>
</reference>
<evidence type="ECO:0000256" key="3">
    <source>
        <dbReference type="ARBA" id="ARBA00022989"/>
    </source>
</evidence>
<evidence type="ECO:0000256" key="5">
    <source>
        <dbReference type="SAM" id="Phobius"/>
    </source>
</evidence>
<keyword evidence="8" id="KW-1185">Reference proteome</keyword>
<dbReference type="OrthoDB" id="783093at2"/>
<name>A0A5B8VEY8_9BACT</name>
<feature type="transmembrane region" description="Helical" evidence="5">
    <location>
        <begin position="162"/>
        <end position="179"/>
    </location>
</feature>
<dbReference type="PANTHER" id="PTHR37422:SF13">
    <property type="entry name" value="LIPOPOLYSACCHARIDE BIOSYNTHESIS PROTEIN PA4999-RELATED"/>
    <property type="match status" value="1"/>
</dbReference>
<keyword evidence="7" id="KW-0436">Ligase</keyword>
<keyword evidence="3 5" id="KW-1133">Transmembrane helix</keyword>
<feature type="transmembrane region" description="Helical" evidence="5">
    <location>
        <begin position="386"/>
        <end position="403"/>
    </location>
</feature>
<evidence type="ECO:0000256" key="2">
    <source>
        <dbReference type="ARBA" id="ARBA00022692"/>
    </source>
</evidence>
<feature type="transmembrane region" description="Helical" evidence="5">
    <location>
        <begin position="45"/>
        <end position="62"/>
    </location>
</feature>
<evidence type="ECO:0000256" key="1">
    <source>
        <dbReference type="ARBA" id="ARBA00004141"/>
    </source>
</evidence>
<feature type="domain" description="O-antigen ligase-related" evidence="6">
    <location>
        <begin position="194"/>
        <end position="333"/>
    </location>
</feature>
<dbReference type="KEGG" id="pgin:FRZ67_04745"/>
<evidence type="ECO:0000313" key="8">
    <source>
        <dbReference type="Proteomes" id="UP000321533"/>
    </source>
</evidence>
<keyword evidence="4 5" id="KW-0472">Membrane</keyword>
<feature type="transmembrane region" description="Helical" evidence="5">
    <location>
        <begin position="324"/>
        <end position="343"/>
    </location>
</feature>
<feature type="transmembrane region" description="Helical" evidence="5">
    <location>
        <begin position="231"/>
        <end position="249"/>
    </location>
</feature>
<dbReference type="EMBL" id="CP042435">
    <property type="protein sequence ID" value="QEC70137.1"/>
    <property type="molecule type" value="Genomic_DNA"/>
</dbReference>
<organism evidence="7 8">
    <name type="scientific">Panacibacter ginsenosidivorans</name>
    <dbReference type="NCBI Taxonomy" id="1813871"/>
    <lineage>
        <taxon>Bacteria</taxon>
        <taxon>Pseudomonadati</taxon>
        <taxon>Bacteroidota</taxon>
        <taxon>Chitinophagia</taxon>
        <taxon>Chitinophagales</taxon>
        <taxon>Chitinophagaceae</taxon>
        <taxon>Panacibacter</taxon>
    </lineage>
</organism>
<evidence type="ECO:0000313" key="7">
    <source>
        <dbReference type="EMBL" id="QEC70137.1"/>
    </source>
</evidence>